<dbReference type="PROSITE" id="PS01360">
    <property type="entry name" value="ZF_MYND_1"/>
    <property type="match status" value="1"/>
</dbReference>
<feature type="region of interest" description="Disordered" evidence="5">
    <location>
        <begin position="187"/>
        <end position="214"/>
    </location>
</feature>
<organism evidence="7 8">
    <name type="scientific">Melipona quadrifasciata</name>
    <dbReference type="NCBI Taxonomy" id="166423"/>
    <lineage>
        <taxon>Eukaryota</taxon>
        <taxon>Metazoa</taxon>
        <taxon>Ecdysozoa</taxon>
        <taxon>Arthropoda</taxon>
        <taxon>Hexapoda</taxon>
        <taxon>Insecta</taxon>
        <taxon>Pterygota</taxon>
        <taxon>Neoptera</taxon>
        <taxon>Endopterygota</taxon>
        <taxon>Hymenoptera</taxon>
        <taxon>Apocrita</taxon>
        <taxon>Aculeata</taxon>
        <taxon>Apoidea</taxon>
        <taxon>Anthophila</taxon>
        <taxon>Apidae</taxon>
        <taxon>Melipona</taxon>
    </lineage>
</organism>
<dbReference type="SUPFAM" id="SSF144232">
    <property type="entry name" value="HIT/MYND zinc finger-like"/>
    <property type="match status" value="1"/>
</dbReference>
<protein>
    <recommendedName>
        <fullName evidence="6">MYND-type domain-containing protein</fullName>
    </recommendedName>
</protein>
<dbReference type="InterPro" id="IPR002893">
    <property type="entry name" value="Znf_MYND"/>
</dbReference>
<keyword evidence="1" id="KW-0479">Metal-binding</keyword>
<dbReference type="GO" id="GO:0008270">
    <property type="term" value="F:zinc ion binding"/>
    <property type="evidence" value="ECO:0007669"/>
    <property type="project" value="UniProtKB-KW"/>
</dbReference>
<keyword evidence="2 4" id="KW-0863">Zinc-finger</keyword>
<evidence type="ECO:0000256" key="1">
    <source>
        <dbReference type="ARBA" id="ARBA00022723"/>
    </source>
</evidence>
<dbReference type="AlphaFoldDB" id="A0A0M8ZX15"/>
<dbReference type="Pfam" id="PF01753">
    <property type="entry name" value="zf-MYND"/>
    <property type="match status" value="1"/>
</dbReference>
<dbReference type="Gene3D" id="6.10.140.2220">
    <property type="match status" value="1"/>
</dbReference>
<feature type="compositionally biased region" description="Polar residues" evidence="5">
    <location>
        <begin position="189"/>
        <end position="205"/>
    </location>
</feature>
<evidence type="ECO:0000313" key="7">
    <source>
        <dbReference type="EMBL" id="KOX71343.1"/>
    </source>
</evidence>
<sequence length="672" mass="76754">MSESTKKESIEAVNFDNLVLKQWLRYIGPVHRCEVLKKLKKDLQNLKLSQKQVHRGLIQLATKPRVVLMRQISYKKNKPKTLLEDEEERNILYNFRTNALNLPLGNENVHTTKMIERYAKRGNKHIRETDEIVACEEDSSTSNNRELSSSNKRCKLDDQVATVHSFDEVLQQLDKIVPSKMSIHEKLSNNRSSSVSMDDTFQVTEQSEDRASENELSQDMFINISEKDNLERSKNVTNVTDTSQVTEQSEDRVSVAEMKTKINMNNISSDISEICISNHNALSENFFETCNLNMKDFNELLHMNFEENCQITSNGNVLNTQFNKVFRGKLRVLSSAELGSRWCPTPVNSVPSTVPQSLVFQAVSNTTSPSTARAFTTVSENMKKSNTDFIFLESVYVNKKKTQNNTILRNILLQTDNSLIELKAQDYQTSDNIDVCCKIETEKEQNISKDTYNSNTKEQNLNELEEIIGENIPQTVNEKLSLVSDMKLFNKDTLQQLNPHVVTVEISSTNDQVTVIDTVGGKIKSRNEEPKEYQEHQQEKLHINSTLSPLEDTSCDISTLSKSSKNDIKYDLNNEQLENTLLEKPIISHIEDVRSISMEAFLKMDESNSGPSNITEGNIEEEEMKICLFCGKPSTVACSICLEAKYCSKLCFELHWKDHYKDCLLVERNLCL</sequence>
<evidence type="ECO:0000259" key="6">
    <source>
        <dbReference type="PROSITE" id="PS50865"/>
    </source>
</evidence>
<name>A0A0M8ZX15_9HYME</name>
<dbReference type="EMBL" id="KQ435840">
    <property type="protein sequence ID" value="KOX71343.1"/>
    <property type="molecule type" value="Genomic_DNA"/>
</dbReference>
<evidence type="ECO:0000313" key="8">
    <source>
        <dbReference type="Proteomes" id="UP000053105"/>
    </source>
</evidence>
<proteinExistence type="predicted"/>
<evidence type="ECO:0000256" key="2">
    <source>
        <dbReference type="ARBA" id="ARBA00022771"/>
    </source>
</evidence>
<feature type="domain" description="MYND-type" evidence="6">
    <location>
        <begin position="627"/>
        <end position="663"/>
    </location>
</feature>
<keyword evidence="8" id="KW-1185">Reference proteome</keyword>
<keyword evidence="3" id="KW-0862">Zinc</keyword>
<dbReference type="OrthoDB" id="7701830at2759"/>
<accession>A0A0M8ZX15</accession>
<dbReference type="STRING" id="166423.A0A0M8ZX15"/>
<dbReference type="PROSITE" id="PS50865">
    <property type="entry name" value="ZF_MYND_2"/>
    <property type="match status" value="1"/>
</dbReference>
<reference evidence="7 8" key="1">
    <citation type="submission" date="2015-07" db="EMBL/GenBank/DDBJ databases">
        <title>The genome of Melipona quadrifasciata.</title>
        <authorList>
            <person name="Pan H."/>
            <person name="Kapheim K."/>
        </authorList>
    </citation>
    <scope>NUCLEOTIDE SEQUENCE [LARGE SCALE GENOMIC DNA]</scope>
    <source>
        <strain evidence="7">0111107301</strain>
        <tissue evidence="7">Whole body</tissue>
    </source>
</reference>
<dbReference type="Proteomes" id="UP000053105">
    <property type="component" value="Unassembled WGS sequence"/>
</dbReference>
<evidence type="ECO:0000256" key="5">
    <source>
        <dbReference type="SAM" id="MobiDB-lite"/>
    </source>
</evidence>
<gene>
    <name evidence="7" type="ORF">WN51_01616</name>
</gene>
<evidence type="ECO:0000256" key="3">
    <source>
        <dbReference type="ARBA" id="ARBA00022833"/>
    </source>
</evidence>
<evidence type="ECO:0000256" key="4">
    <source>
        <dbReference type="PROSITE-ProRule" id="PRU00134"/>
    </source>
</evidence>